<evidence type="ECO:0000313" key="8">
    <source>
        <dbReference type="Proteomes" id="UP000265541"/>
    </source>
</evidence>
<dbReference type="InterPro" id="IPR051611">
    <property type="entry name" value="ECF_transporter_component"/>
</dbReference>
<comment type="subcellular location">
    <subcellularLocation>
        <location evidence="1">Membrane</location>
        <topology evidence="1">Multi-pass membrane protein</topology>
    </subcellularLocation>
</comment>
<dbReference type="OrthoDB" id="3730291at2"/>
<reference evidence="7 8" key="1">
    <citation type="journal article" date="2016" name="Front. Microbiol.">
        <title>Comprehensive Phylogenetic Analysis of Bovine Non-aureus Staphylococci Species Based on Whole-Genome Sequencing.</title>
        <authorList>
            <person name="Naushad S."/>
            <person name="Barkema H.W."/>
            <person name="Luby C."/>
            <person name="Condas L.A."/>
            <person name="Nobrega D.B."/>
            <person name="Carson D.A."/>
            <person name="De Buck J."/>
        </authorList>
    </citation>
    <scope>NUCLEOTIDE SEQUENCE [LARGE SCALE GENOMIC DNA]</scope>
    <source>
        <strain evidence="7 8">SNUC 4781</strain>
    </source>
</reference>
<dbReference type="Proteomes" id="UP000265541">
    <property type="component" value="Unassembled WGS sequence"/>
</dbReference>
<dbReference type="PANTHER" id="PTHR34857">
    <property type="entry name" value="SLL0384 PROTEIN"/>
    <property type="match status" value="1"/>
</dbReference>
<feature type="transmembrane region" description="Helical" evidence="6">
    <location>
        <begin position="64"/>
        <end position="84"/>
    </location>
</feature>
<dbReference type="Pfam" id="PF02361">
    <property type="entry name" value="CbiQ"/>
    <property type="match status" value="1"/>
</dbReference>
<comment type="caution">
    <text evidence="7">The sequence shown here is derived from an EMBL/GenBank/DDBJ whole genome shotgun (WGS) entry which is preliminary data.</text>
</comment>
<evidence type="ECO:0000256" key="5">
    <source>
        <dbReference type="ARBA" id="ARBA00023136"/>
    </source>
</evidence>
<evidence type="ECO:0000256" key="1">
    <source>
        <dbReference type="ARBA" id="ARBA00004141"/>
    </source>
</evidence>
<feature type="transmembrane region" description="Helical" evidence="6">
    <location>
        <begin position="220"/>
        <end position="238"/>
    </location>
</feature>
<sequence length="239" mass="27396">MNGSIGINKGCLVLDPRTKMLLMIIISIISLTGSDTAPAVYIRLLVMLLPILLIVTIRKYMLGFLYLIVIIIAWMMETVIHFNYSPWLTLILFITAGIITRFLPALLMGYYIVKTTEVATFITSLERMHCPRKLTIPLSVMFRFMPTIKEEAKSIKRAMKMRGIDYKYAMSHPLKYIEFRVVPLLNSIIKIGNELSMASMTRGLTLHQIRTNMIDLTLKLVDWVVMIGIVILCIIYYVI</sequence>
<protein>
    <submittedName>
        <fullName evidence="7">Energy-coupling factor transporter transmembrane protein EcfT</fullName>
    </submittedName>
</protein>
<dbReference type="CDD" id="cd16914">
    <property type="entry name" value="EcfT"/>
    <property type="match status" value="1"/>
</dbReference>
<feature type="transmembrane region" description="Helical" evidence="6">
    <location>
        <begin position="90"/>
        <end position="113"/>
    </location>
</feature>
<dbReference type="InterPro" id="IPR003339">
    <property type="entry name" value="ABC/ECF_trnsptr_transmembrane"/>
</dbReference>
<dbReference type="PANTHER" id="PTHR34857:SF2">
    <property type="entry name" value="SLL0384 PROTEIN"/>
    <property type="match status" value="1"/>
</dbReference>
<dbReference type="RefSeq" id="WP_119484032.1">
    <property type="nucleotide sequence ID" value="NZ_QYJN01000001.1"/>
</dbReference>
<organism evidence="7 8">
    <name type="scientific">Staphylococcus gallinarum</name>
    <dbReference type="NCBI Taxonomy" id="1293"/>
    <lineage>
        <taxon>Bacteria</taxon>
        <taxon>Bacillati</taxon>
        <taxon>Bacillota</taxon>
        <taxon>Bacilli</taxon>
        <taxon>Bacillales</taxon>
        <taxon>Staphylococcaceae</taxon>
        <taxon>Staphylococcus</taxon>
    </lineage>
</organism>
<dbReference type="AlphaFoldDB" id="A0A3A0VVN7"/>
<evidence type="ECO:0000313" key="7">
    <source>
        <dbReference type="EMBL" id="RIP37219.1"/>
    </source>
</evidence>
<dbReference type="EMBL" id="QYJN01000001">
    <property type="protein sequence ID" value="RIP37219.1"/>
    <property type="molecule type" value="Genomic_DNA"/>
</dbReference>
<gene>
    <name evidence="7" type="ORF">BUZ14_01330</name>
</gene>
<evidence type="ECO:0000256" key="3">
    <source>
        <dbReference type="ARBA" id="ARBA00022692"/>
    </source>
</evidence>
<name>A0A3A0VVN7_STAGA</name>
<keyword evidence="5 6" id="KW-0472">Membrane</keyword>
<proteinExistence type="predicted"/>
<keyword evidence="3 6" id="KW-0812">Transmembrane</keyword>
<feature type="transmembrane region" description="Helical" evidence="6">
    <location>
        <begin position="12"/>
        <end position="33"/>
    </location>
</feature>
<keyword evidence="4 6" id="KW-1133">Transmembrane helix</keyword>
<evidence type="ECO:0000256" key="4">
    <source>
        <dbReference type="ARBA" id="ARBA00022989"/>
    </source>
</evidence>
<accession>A0A3A0VVN7</accession>
<evidence type="ECO:0000256" key="6">
    <source>
        <dbReference type="SAM" id="Phobius"/>
    </source>
</evidence>
<evidence type="ECO:0000256" key="2">
    <source>
        <dbReference type="ARBA" id="ARBA00022475"/>
    </source>
</evidence>
<keyword evidence="2" id="KW-1003">Cell membrane</keyword>
<dbReference type="GO" id="GO:0005886">
    <property type="term" value="C:plasma membrane"/>
    <property type="evidence" value="ECO:0007669"/>
    <property type="project" value="UniProtKB-ARBA"/>
</dbReference>